<dbReference type="Pfam" id="PF01266">
    <property type="entry name" value="DAO"/>
    <property type="match status" value="1"/>
</dbReference>
<dbReference type="Proteomes" id="UP000031549">
    <property type="component" value="Unassembled WGS sequence"/>
</dbReference>
<reference evidence="8 9" key="1">
    <citation type="journal article" date="2015" name="Genome Announc.">
        <title>Draft Genome Sequence of Cyanobacterium Hassallia byssoidea Strain VB512170, Isolated from Monuments in India.</title>
        <authorList>
            <person name="Singh D."/>
            <person name="Chandrababunaidu M.M."/>
            <person name="Panda A."/>
            <person name="Sen D."/>
            <person name="Bhattacharyya S."/>
            <person name="Adhikary S.P."/>
            <person name="Tripathy S."/>
        </authorList>
    </citation>
    <scope>NUCLEOTIDE SEQUENCE [LARGE SCALE GENOMIC DNA]</scope>
    <source>
        <strain evidence="8 9">VB512170</strain>
    </source>
</reference>
<keyword evidence="9" id="KW-1185">Reference proteome</keyword>
<evidence type="ECO:0000313" key="9">
    <source>
        <dbReference type="Proteomes" id="UP000031549"/>
    </source>
</evidence>
<dbReference type="PANTHER" id="PTHR42784">
    <property type="entry name" value="PYRANOSE 2-OXIDASE"/>
    <property type="match status" value="1"/>
</dbReference>
<feature type="domain" description="FAD dependent oxidoreductase" evidence="6">
    <location>
        <begin position="17"/>
        <end position="230"/>
    </location>
</feature>
<comment type="caution">
    <text evidence="8">The sequence shown here is derived from an EMBL/GenBank/DDBJ whole genome shotgun (WGS) entry which is preliminary data.</text>
</comment>
<dbReference type="PANTHER" id="PTHR42784:SF1">
    <property type="entry name" value="PYRANOSE 2-OXIDASE"/>
    <property type="match status" value="1"/>
</dbReference>
<comment type="similarity">
    <text evidence="2">Belongs to the GMC oxidoreductase family.</text>
</comment>
<dbReference type="SUPFAM" id="SSF51905">
    <property type="entry name" value="FAD/NAD(P)-binding domain"/>
    <property type="match status" value="1"/>
</dbReference>
<evidence type="ECO:0000256" key="4">
    <source>
        <dbReference type="ARBA" id="ARBA00022827"/>
    </source>
</evidence>
<feature type="domain" description="Glucose-methanol-choline oxidoreductase C-terminal" evidence="7">
    <location>
        <begin position="379"/>
        <end position="509"/>
    </location>
</feature>
<dbReference type="AlphaFoldDB" id="A0A846HC20"/>
<name>A0A846HC20_9CYAN</name>
<organism evidence="8 9">
    <name type="scientific">Hassallia byssoidea VB512170</name>
    <dbReference type="NCBI Taxonomy" id="1304833"/>
    <lineage>
        <taxon>Bacteria</taxon>
        <taxon>Bacillati</taxon>
        <taxon>Cyanobacteriota</taxon>
        <taxon>Cyanophyceae</taxon>
        <taxon>Nostocales</taxon>
        <taxon>Tolypothrichaceae</taxon>
        <taxon>Hassallia</taxon>
    </lineage>
</organism>
<dbReference type="Pfam" id="PF05199">
    <property type="entry name" value="GMC_oxred_C"/>
    <property type="match status" value="1"/>
</dbReference>
<protein>
    <submittedName>
        <fullName evidence="8">GMC family oxidoreductase</fullName>
    </submittedName>
</protein>
<evidence type="ECO:0000259" key="6">
    <source>
        <dbReference type="Pfam" id="PF01266"/>
    </source>
</evidence>
<dbReference type="RefSeq" id="WP_039752865.1">
    <property type="nucleotide sequence ID" value="NZ_JTCM02000039.1"/>
</dbReference>
<evidence type="ECO:0000256" key="1">
    <source>
        <dbReference type="ARBA" id="ARBA00001974"/>
    </source>
</evidence>
<dbReference type="EMBL" id="JTCM02000039">
    <property type="protein sequence ID" value="NEU74339.1"/>
    <property type="molecule type" value="Genomic_DNA"/>
</dbReference>
<evidence type="ECO:0000259" key="7">
    <source>
        <dbReference type="Pfam" id="PF05199"/>
    </source>
</evidence>
<keyword evidence="3" id="KW-0285">Flavoprotein</keyword>
<dbReference type="Gene3D" id="3.50.50.60">
    <property type="entry name" value="FAD/NAD(P)-binding domain"/>
    <property type="match status" value="2"/>
</dbReference>
<proteinExistence type="inferred from homology"/>
<dbReference type="GO" id="GO:0016614">
    <property type="term" value="F:oxidoreductase activity, acting on CH-OH group of donors"/>
    <property type="evidence" value="ECO:0007669"/>
    <property type="project" value="InterPro"/>
</dbReference>
<gene>
    <name evidence="8" type="ORF">PI95_017680</name>
</gene>
<dbReference type="InterPro" id="IPR036188">
    <property type="entry name" value="FAD/NAD-bd_sf"/>
</dbReference>
<dbReference type="InterPro" id="IPR006076">
    <property type="entry name" value="FAD-dep_OxRdtase"/>
</dbReference>
<dbReference type="InterPro" id="IPR051473">
    <property type="entry name" value="P2Ox-like"/>
</dbReference>
<evidence type="ECO:0000313" key="8">
    <source>
        <dbReference type="EMBL" id="NEU74339.1"/>
    </source>
</evidence>
<evidence type="ECO:0000256" key="3">
    <source>
        <dbReference type="ARBA" id="ARBA00022630"/>
    </source>
</evidence>
<dbReference type="InterPro" id="IPR007867">
    <property type="entry name" value="GMC_OxRtase_C"/>
</dbReference>
<sequence length="520" mass="59206">MHIDARTLENNTLINGDLCIIGAGAAGISIAREFIGTPYKVILLESGGFDYDEETQSLYEGKNIGLPYFSLDQARLRFFGGATNHWQGMCAPLDPIDFEKRDWIPYSGWPISWSDLDPYYSRAQKVCELGPYRYDMEFWEQQERDLNRLPLDPSTISYKIFQYSPPTRFGQVYRESLLTANNIVLWTYANVTAIETTTNAARVTGLRIKCLNGKEHQVVSRYYVLACGAIENARLLLVSNQIEHQGLGNRHDLVGRFFMEHIHVGSARLLVSASFPLQYVADIGFQEKVHLRVSEQLQRKRKLLNCAFDLYATDLFPADYFDYSQHEVSKEEIKLYLSALQTLKDSFWVDKRDRLQSLDDPIGVGTRELIVFAALEQVPNPASRVTLDREKDKLGIHKSQLDWRFTDLERRTIEEATQLMGYEIGRSQLGRLQIFDWLTQETHSWPQFPEVLRGGYHHMGTTRMSDNPHSGVVNSNCQVYGVSNLYIAGSSVYPTAGTANPTLTLVALAIRLAEHLKGLL</sequence>
<evidence type="ECO:0000256" key="2">
    <source>
        <dbReference type="ARBA" id="ARBA00010790"/>
    </source>
</evidence>
<keyword evidence="5" id="KW-0560">Oxidoreductase</keyword>
<comment type="cofactor">
    <cofactor evidence="1">
        <name>FAD</name>
        <dbReference type="ChEBI" id="CHEBI:57692"/>
    </cofactor>
</comment>
<keyword evidence="4" id="KW-0274">FAD</keyword>
<evidence type="ECO:0000256" key="5">
    <source>
        <dbReference type="ARBA" id="ARBA00023002"/>
    </source>
</evidence>
<accession>A0A846HC20</accession>